<accession>A0A9P9A6G6</accession>
<evidence type="ECO:0000256" key="1">
    <source>
        <dbReference type="SAM" id="MobiDB-lite"/>
    </source>
</evidence>
<evidence type="ECO:0000313" key="3">
    <source>
        <dbReference type="Proteomes" id="UP000770015"/>
    </source>
</evidence>
<gene>
    <name evidence="2" type="ORF">F5X68DRAFT_265027</name>
</gene>
<dbReference type="EMBL" id="JAGSXJ010000030">
    <property type="protein sequence ID" value="KAH6670268.1"/>
    <property type="molecule type" value="Genomic_DNA"/>
</dbReference>
<feature type="region of interest" description="Disordered" evidence="1">
    <location>
        <begin position="66"/>
        <end position="86"/>
    </location>
</feature>
<sequence length="86" mass="8783">MSARQSSGPTAVAASSTAQGGTPGATAQIAAAPVTPASISWGPSSSSDSVPASSFNWYLHALQRVSDINSAKKKSRKTRPATRPRN</sequence>
<feature type="compositionally biased region" description="Polar residues" evidence="1">
    <location>
        <begin position="1"/>
        <end position="20"/>
    </location>
</feature>
<dbReference type="Proteomes" id="UP000770015">
    <property type="component" value="Unassembled WGS sequence"/>
</dbReference>
<comment type="caution">
    <text evidence="2">The sequence shown here is derived from an EMBL/GenBank/DDBJ whole genome shotgun (WGS) entry which is preliminary data.</text>
</comment>
<dbReference type="AlphaFoldDB" id="A0A9P9A6G6"/>
<name>A0A9P9A6G6_9PEZI</name>
<feature type="region of interest" description="Disordered" evidence="1">
    <location>
        <begin position="1"/>
        <end position="29"/>
    </location>
</feature>
<organism evidence="2 3">
    <name type="scientific">Plectosphaerella plurivora</name>
    <dbReference type="NCBI Taxonomy" id="936078"/>
    <lineage>
        <taxon>Eukaryota</taxon>
        <taxon>Fungi</taxon>
        <taxon>Dikarya</taxon>
        <taxon>Ascomycota</taxon>
        <taxon>Pezizomycotina</taxon>
        <taxon>Sordariomycetes</taxon>
        <taxon>Hypocreomycetidae</taxon>
        <taxon>Glomerellales</taxon>
        <taxon>Plectosphaerellaceae</taxon>
        <taxon>Plectosphaerella</taxon>
    </lineage>
</organism>
<reference evidence="2" key="1">
    <citation type="journal article" date="2021" name="Nat. Commun.">
        <title>Genetic determinants of endophytism in the Arabidopsis root mycobiome.</title>
        <authorList>
            <person name="Mesny F."/>
            <person name="Miyauchi S."/>
            <person name="Thiergart T."/>
            <person name="Pickel B."/>
            <person name="Atanasova L."/>
            <person name="Karlsson M."/>
            <person name="Huettel B."/>
            <person name="Barry K.W."/>
            <person name="Haridas S."/>
            <person name="Chen C."/>
            <person name="Bauer D."/>
            <person name="Andreopoulos W."/>
            <person name="Pangilinan J."/>
            <person name="LaButti K."/>
            <person name="Riley R."/>
            <person name="Lipzen A."/>
            <person name="Clum A."/>
            <person name="Drula E."/>
            <person name="Henrissat B."/>
            <person name="Kohler A."/>
            <person name="Grigoriev I.V."/>
            <person name="Martin F.M."/>
            <person name="Hacquard S."/>
        </authorList>
    </citation>
    <scope>NUCLEOTIDE SEQUENCE</scope>
    <source>
        <strain evidence="2">MPI-SDFR-AT-0117</strain>
    </source>
</reference>
<protein>
    <submittedName>
        <fullName evidence="2">Uncharacterized protein</fullName>
    </submittedName>
</protein>
<proteinExistence type="predicted"/>
<feature type="compositionally biased region" description="Basic residues" evidence="1">
    <location>
        <begin position="71"/>
        <end position="86"/>
    </location>
</feature>
<evidence type="ECO:0000313" key="2">
    <source>
        <dbReference type="EMBL" id="KAH6670268.1"/>
    </source>
</evidence>
<keyword evidence="3" id="KW-1185">Reference proteome</keyword>